<keyword evidence="5" id="KW-1185">Reference proteome</keyword>
<reference evidence="4 5" key="1">
    <citation type="submission" date="2019-07" db="EMBL/GenBank/DDBJ databases">
        <title>Whole genome shotgun sequence of Methylobacterium gnaphalii NBRC 107716.</title>
        <authorList>
            <person name="Hosoyama A."/>
            <person name="Uohara A."/>
            <person name="Ohji S."/>
            <person name="Ichikawa N."/>
        </authorList>
    </citation>
    <scope>NUCLEOTIDE SEQUENCE [LARGE SCALE GENOMIC DNA]</scope>
    <source>
        <strain evidence="4 5">NBRC 107716</strain>
    </source>
</reference>
<dbReference type="EMBL" id="BJZV01000049">
    <property type="protein sequence ID" value="GEP12571.1"/>
    <property type="molecule type" value="Genomic_DNA"/>
</dbReference>
<keyword evidence="2" id="KW-0560">Oxidoreductase</keyword>
<evidence type="ECO:0000313" key="4">
    <source>
        <dbReference type="EMBL" id="GEP12571.1"/>
    </source>
</evidence>
<evidence type="ECO:0000259" key="3">
    <source>
        <dbReference type="Pfam" id="PF00171"/>
    </source>
</evidence>
<dbReference type="GO" id="GO:0009450">
    <property type="term" value="P:gamma-aminobutyric acid catabolic process"/>
    <property type="evidence" value="ECO:0007669"/>
    <property type="project" value="TreeGrafter"/>
</dbReference>
<dbReference type="PANTHER" id="PTHR43353">
    <property type="entry name" value="SUCCINATE-SEMIALDEHYDE DEHYDROGENASE, MITOCHONDRIAL"/>
    <property type="match status" value="1"/>
</dbReference>
<dbReference type="GO" id="GO:0004777">
    <property type="term" value="F:succinate-semialdehyde dehydrogenase (NAD+) activity"/>
    <property type="evidence" value="ECO:0007669"/>
    <property type="project" value="TreeGrafter"/>
</dbReference>
<name>A0A512JRK9_9HYPH</name>
<comment type="similarity">
    <text evidence="1">Belongs to the aldehyde dehydrogenase family.</text>
</comment>
<accession>A0A512JRK9</accession>
<dbReference type="PANTHER" id="PTHR43353:SF5">
    <property type="entry name" value="SUCCINATE-SEMIALDEHYDE DEHYDROGENASE, MITOCHONDRIAL"/>
    <property type="match status" value="1"/>
</dbReference>
<comment type="caution">
    <text evidence="4">The sequence shown here is derived from an EMBL/GenBank/DDBJ whole genome shotgun (WGS) entry which is preliminary data.</text>
</comment>
<dbReference type="InterPro" id="IPR015590">
    <property type="entry name" value="Aldehyde_DH_dom"/>
</dbReference>
<feature type="domain" description="Aldehyde dehydrogenase" evidence="3">
    <location>
        <begin position="12"/>
        <end position="138"/>
    </location>
</feature>
<dbReference type="AlphaFoldDB" id="A0A512JRK9"/>
<dbReference type="InterPro" id="IPR016162">
    <property type="entry name" value="Ald_DH_N"/>
</dbReference>
<dbReference type="Gene3D" id="3.40.605.10">
    <property type="entry name" value="Aldehyde Dehydrogenase, Chain A, domain 1"/>
    <property type="match status" value="1"/>
</dbReference>
<evidence type="ECO:0000256" key="2">
    <source>
        <dbReference type="ARBA" id="ARBA00023002"/>
    </source>
</evidence>
<dbReference type="InterPro" id="IPR016161">
    <property type="entry name" value="Ald_DH/histidinol_DH"/>
</dbReference>
<evidence type="ECO:0000313" key="5">
    <source>
        <dbReference type="Proteomes" id="UP000321750"/>
    </source>
</evidence>
<dbReference type="Gene3D" id="3.40.309.10">
    <property type="entry name" value="Aldehyde Dehydrogenase, Chain A, domain 2"/>
    <property type="match status" value="1"/>
</dbReference>
<gene>
    <name evidence="4" type="ORF">MGN01_44160</name>
</gene>
<organism evidence="4 5">
    <name type="scientific">Methylobacterium gnaphalii</name>
    <dbReference type="NCBI Taxonomy" id="1010610"/>
    <lineage>
        <taxon>Bacteria</taxon>
        <taxon>Pseudomonadati</taxon>
        <taxon>Pseudomonadota</taxon>
        <taxon>Alphaproteobacteria</taxon>
        <taxon>Hyphomicrobiales</taxon>
        <taxon>Methylobacteriaceae</taxon>
        <taxon>Methylobacterium</taxon>
    </lineage>
</organism>
<dbReference type="Proteomes" id="UP000321750">
    <property type="component" value="Unassembled WGS sequence"/>
</dbReference>
<sequence length="146" mass="15711">MATKSRVPAVASARIVAGGKRLDRAGNFFEPTILADVPREAKMFSEETFGPVAPLIRFETEEEAVEMANDTPFGLASYFYSRDVGRVFRVAEAIEAGIVGINEGLISTEVAPFGGVKASGLGREGSRYGIEDYLEIKYLCIGGIDP</sequence>
<dbReference type="InterPro" id="IPR016163">
    <property type="entry name" value="Ald_DH_C"/>
</dbReference>
<dbReference type="InterPro" id="IPR050740">
    <property type="entry name" value="Aldehyde_DH_Superfamily"/>
</dbReference>
<dbReference type="SUPFAM" id="SSF53720">
    <property type="entry name" value="ALDH-like"/>
    <property type="match status" value="1"/>
</dbReference>
<protein>
    <recommendedName>
        <fullName evidence="3">Aldehyde dehydrogenase domain-containing protein</fullName>
    </recommendedName>
</protein>
<evidence type="ECO:0000256" key="1">
    <source>
        <dbReference type="ARBA" id="ARBA00009986"/>
    </source>
</evidence>
<dbReference type="Pfam" id="PF00171">
    <property type="entry name" value="Aldedh"/>
    <property type="match status" value="1"/>
</dbReference>
<proteinExistence type="inferred from homology"/>